<dbReference type="GO" id="GO:0003700">
    <property type="term" value="F:DNA-binding transcription factor activity"/>
    <property type="evidence" value="ECO:0007669"/>
    <property type="project" value="InterPro"/>
</dbReference>
<evidence type="ECO:0000256" key="1">
    <source>
        <dbReference type="ARBA" id="ARBA00009437"/>
    </source>
</evidence>
<dbReference type="SUPFAM" id="SSF46785">
    <property type="entry name" value="Winged helix' DNA-binding domain"/>
    <property type="match status" value="1"/>
</dbReference>
<sequence>MNLSHHIIAHLPFLAAVYRARSFTRAAEEMHVSQAAVSYQIRQLEQKIGVCLVVRQSGSRIHLTHAGQNLVDEYLISEQRLQATLDSLAGESLSGRLKITAPIDFGSLVMPAAIAELEHLAPALQIELHVSDDLIDLIAQQFDVAIRSPATGAALTHHLLTTSKKQVVAGKEYLQRRGLPETLADLKHHRLLTRANGKAASWGQLFRQNDLSLDAMPERMRLGNTFALAEGVRNNLGVAILPSFAVGKDIAEGKVIELFPSFSAPLLTEFYLSYPPSAPIRKRLAALAQAIRTVMVSERFSDGFIEADGLLSD</sequence>
<dbReference type="OrthoDB" id="5721010at2"/>
<evidence type="ECO:0000313" key="6">
    <source>
        <dbReference type="EMBL" id="ABC27798.1"/>
    </source>
</evidence>
<organism evidence="6 7">
    <name type="scientific">Hahella chejuensis (strain KCTC 2396)</name>
    <dbReference type="NCBI Taxonomy" id="349521"/>
    <lineage>
        <taxon>Bacteria</taxon>
        <taxon>Pseudomonadati</taxon>
        <taxon>Pseudomonadota</taxon>
        <taxon>Gammaproteobacteria</taxon>
        <taxon>Oceanospirillales</taxon>
        <taxon>Hahellaceae</taxon>
        <taxon>Hahella</taxon>
    </lineage>
</organism>
<name>Q2SNH6_HAHCH</name>
<dbReference type="InterPro" id="IPR036390">
    <property type="entry name" value="WH_DNA-bd_sf"/>
</dbReference>
<dbReference type="Gene3D" id="1.10.10.10">
    <property type="entry name" value="Winged helix-like DNA-binding domain superfamily/Winged helix DNA-binding domain"/>
    <property type="match status" value="1"/>
</dbReference>
<dbReference type="InterPro" id="IPR005119">
    <property type="entry name" value="LysR_subst-bd"/>
</dbReference>
<dbReference type="Gene3D" id="3.40.190.290">
    <property type="match status" value="1"/>
</dbReference>
<dbReference type="PANTHER" id="PTHR30537">
    <property type="entry name" value="HTH-TYPE TRANSCRIPTIONAL REGULATOR"/>
    <property type="match status" value="1"/>
</dbReference>
<dbReference type="GO" id="GO:0006351">
    <property type="term" value="P:DNA-templated transcription"/>
    <property type="evidence" value="ECO:0007669"/>
    <property type="project" value="TreeGrafter"/>
</dbReference>
<evidence type="ECO:0000256" key="3">
    <source>
        <dbReference type="ARBA" id="ARBA00023125"/>
    </source>
</evidence>
<evidence type="ECO:0000256" key="2">
    <source>
        <dbReference type="ARBA" id="ARBA00023015"/>
    </source>
</evidence>
<dbReference type="eggNOG" id="COG0583">
    <property type="taxonomic scope" value="Bacteria"/>
</dbReference>
<dbReference type="EMBL" id="CP000155">
    <property type="protein sequence ID" value="ABC27798.1"/>
    <property type="molecule type" value="Genomic_DNA"/>
</dbReference>
<reference evidence="6 7" key="1">
    <citation type="journal article" date="2005" name="Nucleic Acids Res.">
        <title>Genomic blueprint of Hahella chejuensis, a marine microbe producing an algicidal agent.</title>
        <authorList>
            <person name="Jeong H."/>
            <person name="Yim J.H."/>
            <person name="Lee C."/>
            <person name="Choi S.-H."/>
            <person name="Park Y.K."/>
            <person name="Yoon S.H."/>
            <person name="Hur C.-G."/>
            <person name="Kang H.-Y."/>
            <person name="Kim D."/>
            <person name="Lee H.H."/>
            <person name="Park K.H."/>
            <person name="Park S.-H."/>
            <person name="Park H.-S."/>
            <person name="Lee H.K."/>
            <person name="Oh T.K."/>
            <person name="Kim J.F."/>
        </authorList>
    </citation>
    <scope>NUCLEOTIDE SEQUENCE [LARGE SCALE GENOMIC DNA]</scope>
    <source>
        <strain evidence="6 7">KCTC 2396</strain>
    </source>
</reference>
<keyword evidence="7" id="KW-1185">Reference proteome</keyword>
<comment type="similarity">
    <text evidence="1">Belongs to the LysR transcriptional regulatory family.</text>
</comment>
<dbReference type="AlphaFoldDB" id="Q2SNH6"/>
<accession>Q2SNH6</accession>
<dbReference type="KEGG" id="hch:HCH_00907"/>
<feature type="domain" description="HTH lysR-type" evidence="5">
    <location>
        <begin position="14"/>
        <end position="64"/>
    </location>
</feature>
<dbReference type="PANTHER" id="PTHR30537:SF5">
    <property type="entry name" value="HTH-TYPE TRANSCRIPTIONAL ACTIVATOR TTDR-RELATED"/>
    <property type="match status" value="1"/>
</dbReference>
<dbReference type="Pfam" id="PF03466">
    <property type="entry name" value="LysR_substrate"/>
    <property type="match status" value="1"/>
</dbReference>
<evidence type="ECO:0000256" key="4">
    <source>
        <dbReference type="ARBA" id="ARBA00023163"/>
    </source>
</evidence>
<dbReference type="Proteomes" id="UP000000238">
    <property type="component" value="Chromosome"/>
</dbReference>
<dbReference type="PROSITE" id="PS50931">
    <property type="entry name" value="HTH_LYSR"/>
    <property type="match status" value="1"/>
</dbReference>
<gene>
    <name evidence="6" type="ordered locus">HCH_00907</name>
</gene>
<keyword evidence="2" id="KW-0805">Transcription regulation</keyword>
<keyword evidence="4" id="KW-0804">Transcription</keyword>
<proteinExistence type="inferred from homology"/>
<evidence type="ECO:0000313" key="7">
    <source>
        <dbReference type="Proteomes" id="UP000000238"/>
    </source>
</evidence>
<dbReference type="HOGENOM" id="CLU_039613_16_2_6"/>
<keyword evidence="3" id="KW-0238">DNA-binding</keyword>
<dbReference type="STRING" id="349521.HCH_00907"/>
<evidence type="ECO:0000259" key="5">
    <source>
        <dbReference type="PROSITE" id="PS50931"/>
    </source>
</evidence>
<dbReference type="InterPro" id="IPR058163">
    <property type="entry name" value="LysR-type_TF_proteobact-type"/>
</dbReference>
<dbReference type="InterPro" id="IPR036388">
    <property type="entry name" value="WH-like_DNA-bd_sf"/>
</dbReference>
<dbReference type="Pfam" id="PF00126">
    <property type="entry name" value="HTH_1"/>
    <property type="match status" value="1"/>
</dbReference>
<protein>
    <submittedName>
        <fullName evidence="6">Transcriptional regulator</fullName>
    </submittedName>
</protein>
<dbReference type="PRINTS" id="PR00039">
    <property type="entry name" value="HTHLYSR"/>
</dbReference>
<dbReference type="RefSeq" id="WP_011394873.1">
    <property type="nucleotide sequence ID" value="NC_007645.1"/>
</dbReference>
<dbReference type="CDD" id="cd08422">
    <property type="entry name" value="PBP2_CrgA_like"/>
    <property type="match status" value="1"/>
</dbReference>
<dbReference type="InterPro" id="IPR000847">
    <property type="entry name" value="LysR_HTH_N"/>
</dbReference>
<dbReference type="SUPFAM" id="SSF53850">
    <property type="entry name" value="Periplasmic binding protein-like II"/>
    <property type="match status" value="1"/>
</dbReference>
<dbReference type="GO" id="GO:0043565">
    <property type="term" value="F:sequence-specific DNA binding"/>
    <property type="evidence" value="ECO:0007669"/>
    <property type="project" value="TreeGrafter"/>
</dbReference>